<feature type="region of interest" description="Disordered" evidence="1">
    <location>
        <begin position="466"/>
        <end position="493"/>
    </location>
</feature>
<dbReference type="EMBL" id="HBNR01041366">
    <property type="protein sequence ID" value="CAE4600346.1"/>
    <property type="molecule type" value="Transcribed_RNA"/>
</dbReference>
<evidence type="ECO:0008006" key="3">
    <source>
        <dbReference type="Google" id="ProtNLM"/>
    </source>
</evidence>
<evidence type="ECO:0000256" key="1">
    <source>
        <dbReference type="SAM" id="MobiDB-lite"/>
    </source>
</evidence>
<sequence>MSWRGTLPEEEESTLLRALAEGRRAWCGRLRDIRRLLAGLEAEAQCQWPCPEVSARMRQLRAITAGQAEDSEDRSAVLLEDAELALCGLLSPAGSRPTGAHAAGVEDAQSAEMHAAASCAAEEKSDPGPARRGEELGLGRLHELLCALDLEVDRAFDDKYGADIRLSEFEHVALTQWQERKRASELHACRYSALTGMRYAMRAALARYEWRLHLPEGLTAAETSDCVTERASASWKNGSAAGSRPHGAPGPAVVGPLTDGTDRAPALPEAGWHTAPSWEGAESRRPRDADPVSSAGGDDASTIFDGDPEATRMDSDATANSPMQDPRLREEVLKREHRGSAGHPYGCRACHVQGGMCLKGLSCSFCHICPSAKRRSTHQRVIEKQRQQRYRQVRNGLGVECLDELTKVDHSRRQIMTSCEELKRRVKGAYGSGNASEIVRAKSLVARLLTAGDVYRASVPLLLGVDGTQSRGPKEASGPPSERDQVTASQLAP</sequence>
<dbReference type="AlphaFoldDB" id="A0A7S4R113"/>
<reference evidence="2" key="1">
    <citation type="submission" date="2021-01" db="EMBL/GenBank/DDBJ databases">
        <authorList>
            <person name="Corre E."/>
            <person name="Pelletier E."/>
            <person name="Niang G."/>
            <person name="Scheremetjew M."/>
            <person name="Finn R."/>
            <person name="Kale V."/>
            <person name="Holt S."/>
            <person name="Cochrane G."/>
            <person name="Meng A."/>
            <person name="Brown T."/>
            <person name="Cohen L."/>
        </authorList>
    </citation>
    <scope>NUCLEOTIDE SEQUENCE</scope>
    <source>
        <strain evidence="2">CCMP3105</strain>
    </source>
</reference>
<proteinExistence type="predicted"/>
<organism evidence="2">
    <name type="scientific">Alexandrium monilatum</name>
    <dbReference type="NCBI Taxonomy" id="311494"/>
    <lineage>
        <taxon>Eukaryota</taxon>
        <taxon>Sar</taxon>
        <taxon>Alveolata</taxon>
        <taxon>Dinophyceae</taxon>
        <taxon>Gonyaulacales</taxon>
        <taxon>Pyrocystaceae</taxon>
        <taxon>Alexandrium</taxon>
    </lineage>
</organism>
<feature type="compositionally biased region" description="Low complexity" evidence="1">
    <location>
        <begin position="247"/>
        <end position="256"/>
    </location>
</feature>
<name>A0A7S4R113_9DINO</name>
<protein>
    <recommendedName>
        <fullName evidence="3">C3H1-type domain-containing protein</fullName>
    </recommendedName>
</protein>
<gene>
    <name evidence="2" type="ORF">AMON00008_LOCUS28721</name>
</gene>
<accession>A0A7S4R113</accession>
<feature type="compositionally biased region" description="Basic and acidic residues" evidence="1">
    <location>
        <begin position="281"/>
        <end position="290"/>
    </location>
</feature>
<evidence type="ECO:0000313" key="2">
    <source>
        <dbReference type="EMBL" id="CAE4600346.1"/>
    </source>
</evidence>
<feature type="region of interest" description="Disordered" evidence="1">
    <location>
        <begin position="236"/>
        <end position="327"/>
    </location>
</feature>